<evidence type="ECO:0000256" key="10">
    <source>
        <dbReference type="ARBA" id="ARBA00057846"/>
    </source>
</evidence>
<reference evidence="13 14" key="1">
    <citation type="submission" date="2019-08" db="EMBL/GenBank/DDBJ databases">
        <authorList>
            <person name="Alioto T."/>
            <person name="Alioto T."/>
            <person name="Gomez Garrido J."/>
        </authorList>
    </citation>
    <scope>NUCLEOTIDE SEQUENCE [LARGE SCALE GENOMIC DNA]</scope>
</reference>
<gene>
    <name evidence="13" type="ORF">CINCED_3A012213</name>
</gene>
<comment type="catalytic activity">
    <reaction evidence="9">
        <text>L-methionyl-tRNA(fMet) + (6R)-10-formyltetrahydrofolate = N-formyl-L-methionyl-tRNA(fMet) + (6S)-5,6,7,8-tetrahydrofolate + H(+)</text>
        <dbReference type="Rhea" id="RHEA:24380"/>
        <dbReference type="Rhea" id="RHEA-COMP:9952"/>
        <dbReference type="Rhea" id="RHEA-COMP:9953"/>
        <dbReference type="ChEBI" id="CHEBI:15378"/>
        <dbReference type="ChEBI" id="CHEBI:57453"/>
        <dbReference type="ChEBI" id="CHEBI:78530"/>
        <dbReference type="ChEBI" id="CHEBI:78844"/>
        <dbReference type="ChEBI" id="CHEBI:195366"/>
        <dbReference type="EC" id="2.1.2.9"/>
    </reaction>
    <physiologicalReaction direction="left-to-right" evidence="9">
        <dbReference type="Rhea" id="RHEA:24381"/>
    </physiologicalReaction>
</comment>
<evidence type="ECO:0000256" key="2">
    <source>
        <dbReference type="ARBA" id="ARBA00010699"/>
    </source>
</evidence>
<evidence type="ECO:0000313" key="13">
    <source>
        <dbReference type="EMBL" id="VVC29863.1"/>
    </source>
</evidence>
<dbReference type="InterPro" id="IPR002376">
    <property type="entry name" value="Formyl_transf_N"/>
</dbReference>
<evidence type="ECO:0000256" key="4">
    <source>
        <dbReference type="ARBA" id="ARBA00014185"/>
    </source>
</evidence>
<dbReference type="InterPro" id="IPR005793">
    <property type="entry name" value="Formyl_trans_C"/>
</dbReference>
<dbReference type="AlphaFoldDB" id="A0A5E4MC89"/>
<dbReference type="CDD" id="cd08646">
    <property type="entry name" value="FMT_core_Met-tRNA-FMT_N"/>
    <property type="match status" value="1"/>
</dbReference>
<evidence type="ECO:0000256" key="8">
    <source>
        <dbReference type="ARBA" id="ARBA00023128"/>
    </source>
</evidence>
<keyword evidence="8" id="KW-0496">Mitochondrion</keyword>
<feature type="domain" description="Formyl transferase C-terminal" evidence="12">
    <location>
        <begin position="238"/>
        <end position="342"/>
    </location>
</feature>
<dbReference type="SUPFAM" id="SSF50486">
    <property type="entry name" value="FMT C-terminal domain-like"/>
    <property type="match status" value="1"/>
</dbReference>
<keyword evidence="6" id="KW-0648">Protein biosynthesis</keyword>
<proteinExistence type="inferred from homology"/>
<dbReference type="GO" id="GO:0005739">
    <property type="term" value="C:mitochondrion"/>
    <property type="evidence" value="ECO:0007669"/>
    <property type="project" value="UniProtKB-SubCell"/>
</dbReference>
<name>A0A5E4MC89_9HEMI</name>
<evidence type="ECO:0000256" key="3">
    <source>
        <dbReference type="ARBA" id="ARBA00012261"/>
    </source>
</evidence>
<dbReference type="FunFam" id="3.40.50.12230:FF:000003">
    <property type="entry name" value="methionyl-tRNA formyltransferase, mitochondrial"/>
    <property type="match status" value="1"/>
</dbReference>
<keyword evidence="5 13" id="KW-0808">Transferase</keyword>
<dbReference type="EMBL" id="CABPRJ010000500">
    <property type="protein sequence ID" value="VVC29863.1"/>
    <property type="molecule type" value="Genomic_DNA"/>
</dbReference>
<keyword evidence="7" id="KW-0809">Transit peptide</keyword>
<dbReference type="Pfam" id="PF02911">
    <property type="entry name" value="Formyl_trans_C"/>
    <property type="match status" value="1"/>
</dbReference>
<dbReference type="InterPro" id="IPR005794">
    <property type="entry name" value="Fmt"/>
</dbReference>
<evidence type="ECO:0000256" key="6">
    <source>
        <dbReference type="ARBA" id="ARBA00022917"/>
    </source>
</evidence>
<sequence>MNCIYFKFIGLHFQTKLHITLNKLFFSHSTVSLKNKCGSKGPPWRVMFFGNDDFSVKSLQILTSKMRTQTIISKLDVVTTSKGNSRHVRHVAKEEKLNIYDWPVTETCLNGNYDIGVVVSFGQLIPEKIIKCFPLGMINVHASILPRWRGAAPIVYTILNGDLTSGVTIMKIQPRRFDVGEIVRQHSCTVDKDETAEELKRKLADMGGRLLVDCFKELTRTLRSAVPQPETGITYAPKVDKSMADIDWNATDSNTVYNKYRALCGIWPLTTTWHGTTVKLLKLCKYQISNLEIQLKPGELLYDKQRHKLAVKCGGKGGYVSIEELKIPGHRPMSGKDFFNGFVYMKAENERKFDSTLR</sequence>
<dbReference type="SUPFAM" id="SSF53328">
    <property type="entry name" value="Formyltransferase"/>
    <property type="match status" value="1"/>
</dbReference>
<evidence type="ECO:0000313" key="14">
    <source>
        <dbReference type="Proteomes" id="UP000325440"/>
    </source>
</evidence>
<dbReference type="Proteomes" id="UP000325440">
    <property type="component" value="Unassembled WGS sequence"/>
</dbReference>
<dbReference type="InterPro" id="IPR011034">
    <property type="entry name" value="Formyl_transferase-like_C_sf"/>
</dbReference>
<evidence type="ECO:0000256" key="7">
    <source>
        <dbReference type="ARBA" id="ARBA00022946"/>
    </source>
</evidence>
<organism evidence="13 14">
    <name type="scientific">Cinara cedri</name>
    <dbReference type="NCBI Taxonomy" id="506608"/>
    <lineage>
        <taxon>Eukaryota</taxon>
        <taxon>Metazoa</taxon>
        <taxon>Ecdysozoa</taxon>
        <taxon>Arthropoda</taxon>
        <taxon>Hexapoda</taxon>
        <taxon>Insecta</taxon>
        <taxon>Pterygota</taxon>
        <taxon>Neoptera</taxon>
        <taxon>Paraneoptera</taxon>
        <taxon>Hemiptera</taxon>
        <taxon>Sternorrhyncha</taxon>
        <taxon>Aphidomorpha</taxon>
        <taxon>Aphidoidea</taxon>
        <taxon>Aphididae</taxon>
        <taxon>Lachninae</taxon>
        <taxon>Cinara</taxon>
    </lineage>
</organism>
<dbReference type="NCBIfam" id="TIGR00460">
    <property type="entry name" value="fmt"/>
    <property type="match status" value="1"/>
</dbReference>
<comment type="function">
    <text evidence="10">Methionyl-tRNA formyltransferase that formylates methionyl-tRNA in mitochondria and is crucial for translation initiation.</text>
</comment>
<feature type="domain" description="Formyl transferase N-terminal" evidence="11">
    <location>
        <begin position="104"/>
        <end position="213"/>
    </location>
</feature>
<evidence type="ECO:0000256" key="5">
    <source>
        <dbReference type="ARBA" id="ARBA00022679"/>
    </source>
</evidence>
<dbReference type="OrthoDB" id="10268103at2759"/>
<accession>A0A5E4MC89</accession>
<evidence type="ECO:0000256" key="1">
    <source>
        <dbReference type="ARBA" id="ARBA00004173"/>
    </source>
</evidence>
<evidence type="ECO:0000256" key="9">
    <source>
        <dbReference type="ARBA" id="ARBA00052555"/>
    </source>
</evidence>
<keyword evidence="14" id="KW-1185">Reference proteome</keyword>
<comment type="similarity">
    <text evidence="2">Belongs to the Fmt family.</text>
</comment>
<comment type="subcellular location">
    <subcellularLocation>
        <location evidence="1">Mitochondrion</location>
    </subcellularLocation>
</comment>
<dbReference type="EC" id="2.1.2.9" evidence="3"/>
<dbReference type="InterPro" id="IPR036477">
    <property type="entry name" value="Formyl_transf_N_sf"/>
</dbReference>
<dbReference type="InterPro" id="IPR041711">
    <property type="entry name" value="Met-tRNA-FMT_N"/>
</dbReference>
<protein>
    <recommendedName>
        <fullName evidence="4">Methionyl-tRNA formyltransferase, mitochondrial</fullName>
        <ecNumber evidence="3">2.1.2.9</ecNumber>
    </recommendedName>
</protein>
<dbReference type="Pfam" id="PF00551">
    <property type="entry name" value="Formyl_trans_N"/>
    <property type="match status" value="1"/>
</dbReference>
<evidence type="ECO:0000259" key="12">
    <source>
        <dbReference type="Pfam" id="PF02911"/>
    </source>
</evidence>
<evidence type="ECO:0000259" key="11">
    <source>
        <dbReference type="Pfam" id="PF00551"/>
    </source>
</evidence>
<dbReference type="GO" id="GO:0004479">
    <property type="term" value="F:methionyl-tRNA formyltransferase activity"/>
    <property type="evidence" value="ECO:0007669"/>
    <property type="project" value="UniProtKB-EC"/>
</dbReference>
<dbReference type="PANTHER" id="PTHR11138:SF5">
    <property type="entry name" value="METHIONYL-TRNA FORMYLTRANSFERASE, MITOCHONDRIAL"/>
    <property type="match status" value="1"/>
</dbReference>
<dbReference type="Gene3D" id="3.40.50.12230">
    <property type="match status" value="1"/>
</dbReference>
<dbReference type="PANTHER" id="PTHR11138">
    <property type="entry name" value="METHIONYL-TRNA FORMYLTRANSFERASE"/>
    <property type="match status" value="1"/>
</dbReference>